<keyword evidence="3" id="KW-1185">Reference proteome</keyword>
<dbReference type="InterPro" id="IPR037523">
    <property type="entry name" value="VOC_core"/>
</dbReference>
<dbReference type="InterPro" id="IPR004360">
    <property type="entry name" value="Glyas_Fos-R_dOase_dom"/>
</dbReference>
<protein>
    <submittedName>
        <fullName evidence="2">VOC family protein</fullName>
    </submittedName>
</protein>
<feature type="domain" description="VOC" evidence="1">
    <location>
        <begin position="4"/>
        <end position="112"/>
    </location>
</feature>
<evidence type="ECO:0000313" key="2">
    <source>
        <dbReference type="EMBL" id="NEX64621.1"/>
    </source>
</evidence>
<sequence length="121" mass="12697">MILGLRTAIYPVNDLSAAKAWYGQVLDSAPYFDEPFYVGFNVGGFELGLIPDSQSGVAGPQPLWGVADASQAFARLVELGASPLDPVTEVGGGIKVGSVVDPFGNRFGIIENPHFDAGSVR</sequence>
<dbReference type="Proteomes" id="UP000482155">
    <property type="component" value="Unassembled WGS sequence"/>
</dbReference>
<gene>
    <name evidence="2" type="ORF">G3574_26385</name>
</gene>
<dbReference type="InterPro" id="IPR029068">
    <property type="entry name" value="Glyas_Bleomycin-R_OHBP_Dase"/>
</dbReference>
<dbReference type="SUPFAM" id="SSF54593">
    <property type="entry name" value="Glyoxalase/Bleomycin resistance protein/Dihydroxybiphenyl dioxygenase"/>
    <property type="match status" value="1"/>
</dbReference>
<evidence type="ECO:0000313" key="3">
    <source>
        <dbReference type="Proteomes" id="UP000482155"/>
    </source>
</evidence>
<dbReference type="Gene3D" id="3.10.180.10">
    <property type="entry name" value="2,3-Dihydroxybiphenyl 1,2-Dioxygenase, domain 1"/>
    <property type="match status" value="1"/>
</dbReference>
<dbReference type="EMBL" id="JAAIVB010000084">
    <property type="protein sequence ID" value="NEX64621.1"/>
    <property type="molecule type" value="Genomic_DNA"/>
</dbReference>
<dbReference type="RefSeq" id="WP_163968558.1">
    <property type="nucleotide sequence ID" value="NZ_JAAIVB010000084.1"/>
</dbReference>
<accession>A0A6B3SVT8</accession>
<dbReference type="Pfam" id="PF00903">
    <property type="entry name" value="Glyoxalase"/>
    <property type="match status" value="1"/>
</dbReference>
<dbReference type="PROSITE" id="PS51819">
    <property type="entry name" value="VOC"/>
    <property type="match status" value="1"/>
</dbReference>
<organism evidence="2 3">
    <name type="scientific">Noviherbaspirillum galbum</name>
    <dbReference type="NCBI Taxonomy" id="2709383"/>
    <lineage>
        <taxon>Bacteria</taxon>
        <taxon>Pseudomonadati</taxon>
        <taxon>Pseudomonadota</taxon>
        <taxon>Betaproteobacteria</taxon>
        <taxon>Burkholderiales</taxon>
        <taxon>Oxalobacteraceae</taxon>
        <taxon>Noviherbaspirillum</taxon>
    </lineage>
</organism>
<proteinExistence type="predicted"/>
<comment type="caution">
    <text evidence="2">The sequence shown here is derived from an EMBL/GenBank/DDBJ whole genome shotgun (WGS) entry which is preliminary data.</text>
</comment>
<evidence type="ECO:0000259" key="1">
    <source>
        <dbReference type="PROSITE" id="PS51819"/>
    </source>
</evidence>
<dbReference type="AlphaFoldDB" id="A0A6B3SVT8"/>
<name>A0A6B3SVT8_9BURK</name>
<reference evidence="2 3" key="1">
    <citation type="submission" date="2020-02" db="EMBL/GenBank/DDBJ databases">
        <authorList>
            <person name="Kim M.K."/>
        </authorList>
    </citation>
    <scope>NUCLEOTIDE SEQUENCE [LARGE SCALE GENOMIC DNA]</scope>
    <source>
        <strain evidence="2 3">17J57-3</strain>
    </source>
</reference>